<dbReference type="EMBL" id="FCOF02000045">
    <property type="protein sequence ID" value="SAK87989.1"/>
    <property type="molecule type" value="Genomic_DNA"/>
</dbReference>
<sequence length="116" mass="12525">MRTLLLDLTRWDLCLDAAGDIACATDPYQVAQDVASAIRTFRGECFYDTTLGIPYWQAVLSQLPPASFIRSELVKAALTVPNVAAASVTQLVLNDRQVTGEIDVTDTSGNTQTAAF</sequence>
<accession>A0A158D0B8</accession>
<comment type="caution">
    <text evidence="1">The sequence shown here is derived from an EMBL/GenBank/DDBJ whole genome shotgun (WGS) entry which is preliminary data.</text>
</comment>
<protein>
    <recommendedName>
        <fullName evidence="3">Bacteriophage protein</fullName>
    </recommendedName>
</protein>
<dbReference type="Proteomes" id="UP000054870">
    <property type="component" value="Unassembled WGS sequence"/>
</dbReference>
<dbReference type="Pfam" id="PF10934">
    <property type="entry name" value="Sheath_initiator"/>
    <property type="match status" value="1"/>
</dbReference>
<reference evidence="1" key="1">
    <citation type="submission" date="2016-01" db="EMBL/GenBank/DDBJ databases">
        <authorList>
            <person name="Peeters C."/>
        </authorList>
    </citation>
    <scope>NUCLEOTIDE SEQUENCE [LARGE SCALE GENOMIC DNA]</scope>
    <source>
        <strain evidence="1">LMG 29318</strain>
    </source>
</reference>
<keyword evidence="2" id="KW-1185">Reference proteome</keyword>
<proteinExistence type="predicted"/>
<evidence type="ECO:0000313" key="1">
    <source>
        <dbReference type="EMBL" id="SAK87989.1"/>
    </source>
</evidence>
<organism evidence="1 2">
    <name type="scientific">Caballeronia catudaia</name>
    <dbReference type="NCBI Taxonomy" id="1777136"/>
    <lineage>
        <taxon>Bacteria</taxon>
        <taxon>Pseudomonadati</taxon>
        <taxon>Pseudomonadota</taxon>
        <taxon>Betaproteobacteria</taxon>
        <taxon>Burkholderiales</taxon>
        <taxon>Burkholderiaceae</taxon>
        <taxon>Caballeronia</taxon>
    </lineage>
</organism>
<dbReference type="AlphaFoldDB" id="A0A158D0B8"/>
<dbReference type="InterPro" id="IPR020288">
    <property type="entry name" value="Sheath_initiator"/>
</dbReference>
<gene>
    <name evidence="1" type="ORF">AWB75_06010</name>
</gene>
<evidence type="ECO:0008006" key="3">
    <source>
        <dbReference type="Google" id="ProtNLM"/>
    </source>
</evidence>
<evidence type="ECO:0000313" key="2">
    <source>
        <dbReference type="Proteomes" id="UP000054870"/>
    </source>
</evidence>
<dbReference type="OrthoDB" id="9812969at2"/>
<name>A0A158D0B8_9BURK</name>